<dbReference type="InterPro" id="IPR029061">
    <property type="entry name" value="THDP-binding"/>
</dbReference>
<comment type="pathway">
    <text evidence="6">Quinol/quinone metabolism; menaquinone biosynthesis.</text>
</comment>
<dbReference type="RefSeq" id="WP_344342642.1">
    <property type="nucleotide sequence ID" value="NZ_BAAAQT010000006.1"/>
</dbReference>
<dbReference type="Pfam" id="PF02776">
    <property type="entry name" value="TPP_enzyme_N"/>
    <property type="match status" value="1"/>
</dbReference>
<dbReference type="Gene3D" id="3.40.50.970">
    <property type="match status" value="2"/>
</dbReference>
<reference evidence="9" key="1">
    <citation type="journal article" date="2019" name="Int. J. Syst. Evol. Microbiol.">
        <title>The Global Catalogue of Microorganisms (GCM) 10K type strain sequencing project: providing services to taxonomists for standard genome sequencing and annotation.</title>
        <authorList>
            <consortium name="The Broad Institute Genomics Platform"/>
            <consortium name="The Broad Institute Genome Sequencing Center for Infectious Disease"/>
            <person name="Wu L."/>
            <person name="Ma J."/>
        </authorList>
    </citation>
    <scope>NUCLEOTIDE SEQUENCE [LARGE SCALE GENOMIC DNA]</scope>
    <source>
        <strain evidence="9">JCM 16026</strain>
    </source>
</reference>
<dbReference type="HAMAP" id="MF_01659">
    <property type="entry name" value="MenD"/>
    <property type="match status" value="1"/>
</dbReference>
<gene>
    <name evidence="6 8" type="primary">menD</name>
    <name evidence="8" type="ORF">GCM10009846_16810</name>
</gene>
<dbReference type="InterPro" id="IPR012001">
    <property type="entry name" value="Thiamin_PyroP_enz_TPP-bd_dom"/>
</dbReference>
<evidence type="ECO:0000313" key="9">
    <source>
        <dbReference type="Proteomes" id="UP001501599"/>
    </source>
</evidence>
<evidence type="ECO:0000256" key="4">
    <source>
        <dbReference type="ARBA" id="ARBA00023052"/>
    </source>
</evidence>
<dbReference type="EC" id="2.2.1.9" evidence="6"/>
<evidence type="ECO:0000256" key="1">
    <source>
        <dbReference type="ARBA" id="ARBA00022679"/>
    </source>
</evidence>
<evidence type="ECO:0000256" key="3">
    <source>
        <dbReference type="ARBA" id="ARBA00022842"/>
    </source>
</evidence>
<keyword evidence="3 6" id="KW-0460">Magnesium</keyword>
<comment type="function">
    <text evidence="6">Catalyzes the thiamine diphosphate-dependent decarboxylation of 2-oxoglutarate and the subsequent addition of the resulting succinic semialdehyde-thiamine pyrophosphate anion to isochorismate to yield 2-succinyl-5-enolpyruvyl-6-hydroxy-3-cyclohexene-1-carboxylate (SEPHCHC).</text>
</comment>
<keyword evidence="1 6" id="KW-0808">Transferase</keyword>
<keyword evidence="4 6" id="KW-0786">Thiamine pyrophosphate</keyword>
<feature type="domain" description="Thiamine pyrophosphate enzyme N-terminal TPP-binding" evidence="7">
    <location>
        <begin position="9"/>
        <end position="121"/>
    </location>
</feature>
<comment type="cofactor">
    <cofactor evidence="6">
        <name>Mg(2+)</name>
        <dbReference type="ChEBI" id="CHEBI:18420"/>
    </cofactor>
    <cofactor evidence="6">
        <name>Mn(2+)</name>
        <dbReference type="ChEBI" id="CHEBI:29035"/>
    </cofactor>
</comment>
<dbReference type="SUPFAM" id="SSF52518">
    <property type="entry name" value="Thiamin diphosphate-binding fold (THDP-binding)"/>
    <property type="match status" value="2"/>
</dbReference>
<proteinExistence type="inferred from homology"/>
<dbReference type="PANTHER" id="PTHR42916:SF1">
    <property type="entry name" value="PROTEIN PHYLLO, CHLOROPLASTIC"/>
    <property type="match status" value="1"/>
</dbReference>
<organism evidence="8 9">
    <name type="scientific">Agrococcus versicolor</name>
    <dbReference type="NCBI Taxonomy" id="501482"/>
    <lineage>
        <taxon>Bacteria</taxon>
        <taxon>Bacillati</taxon>
        <taxon>Actinomycetota</taxon>
        <taxon>Actinomycetes</taxon>
        <taxon>Micrococcales</taxon>
        <taxon>Microbacteriaceae</taxon>
        <taxon>Agrococcus</taxon>
    </lineage>
</organism>
<protein>
    <recommendedName>
        <fullName evidence="6">2-succinyl-5-enolpyruvyl-6-hydroxy-3-cyclohexene-1-carboxylate synthase</fullName>
        <shortName evidence="6">SEPHCHC synthase</shortName>
        <ecNumber evidence="6">2.2.1.9</ecNumber>
    </recommendedName>
    <alternativeName>
        <fullName evidence="6">Menaquinone biosynthesis protein MenD</fullName>
    </alternativeName>
</protein>
<dbReference type="PANTHER" id="PTHR42916">
    <property type="entry name" value="2-SUCCINYL-5-ENOLPYRUVYL-6-HYDROXY-3-CYCLOHEXENE-1-CARBOXYLATE SYNTHASE"/>
    <property type="match status" value="1"/>
</dbReference>
<evidence type="ECO:0000256" key="6">
    <source>
        <dbReference type="HAMAP-Rule" id="MF_01659"/>
    </source>
</evidence>
<comment type="pathway">
    <text evidence="6">Quinol/quinone metabolism; 1,4-dihydroxy-2-naphthoate biosynthesis; 1,4-dihydroxy-2-naphthoate from chorismate: step 2/7.</text>
</comment>
<accession>A0ABP5MGH2</accession>
<comment type="cofactor">
    <cofactor evidence="6">
        <name>thiamine diphosphate</name>
        <dbReference type="ChEBI" id="CHEBI:58937"/>
    </cofactor>
    <text evidence="6">Binds 1 thiamine pyrophosphate per subunit.</text>
</comment>
<evidence type="ECO:0000256" key="5">
    <source>
        <dbReference type="ARBA" id="ARBA00023211"/>
    </source>
</evidence>
<name>A0ABP5MGH2_9MICO</name>
<comment type="catalytic activity">
    <reaction evidence="6">
        <text>isochorismate + 2-oxoglutarate + H(+) = 5-enolpyruvoyl-6-hydroxy-2-succinyl-cyclohex-3-ene-1-carboxylate + CO2</text>
        <dbReference type="Rhea" id="RHEA:25593"/>
        <dbReference type="ChEBI" id="CHEBI:15378"/>
        <dbReference type="ChEBI" id="CHEBI:16526"/>
        <dbReference type="ChEBI" id="CHEBI:16810"/>
        <dbReference type="ChEBI" id="CHEBI:29780"/>
        <dbReference type="ChEBI" id="CHEBI:58818"/>
        <dbReference type="EC" id="2.2.1.9"/>
    </reaction>
</comment>
<keyword evidence="5 6" id="KW-0464">Manganese</keyword>
<comment type="similarity">
    <text evidence="6">Belongs to the TPP enzyme family. MenD subfamily.</text>
</comment>
<evidence type="ECO:0000259" key="7">
    <source>
        <dbReference type="Pfam" id="PF02776"/>
    </source>
</evidence>
<evidence type="ECO:0000256" key="2">
    <source>
        <dbReference type="ARBA" id="ARBA00022723"/>
    </source>
</evidence>
<keyword evidence="2 6" id="KW-0479">Metal-binding</keyword>
<dbReference type="InterPro" id="IPR004433">
    <property type="entry name" value="MenaQ_synth_MenD"/>
</dbReference>
<keyword evidence="6" id="KW-0474">Menaquinone biosynthesis</keyword>
<keyword evidence="9" id="KW-1185">Reference proteome</keyword>
<dbReference type="CDD" id="cd02009">
    <property type="entry name" value="TPP_SHCHC_synthase"/>
    <property type="match status" value="1"/>
</dbReference>
<evidence type="ECO:0000313" key="8">
    <source>
        <dbReference type="EMBL" id="GAA2173723.1"/>
    </source>
</evidence>
<dbReference type="PIRSF" id="PIRSF004983">
    <property type="entry name" value="MenD"/>
    <property type="match status" value="1"/>
</dbReference>
<dbReference type="NCBIfam" id="TIGR00173">
    <property type="entry name" value="menD"/>
    <property type="match status" value="1"/>
</dbReference>
<comment type="subunit">
    <text evidence="6">Homodimer.</text>
</comment>
<comment type="caution">
    <text evidence="8">The sequence shown here is derived from an EMBL/GenBank/DDBJ whole genome shotgun (WGS) entry which is preliminary data.</text>
</comment>
<dbReference type="EMBL" id="BAAAQT010000006">
    <property type="protein sequence ID" value="GAA2173723.1"/>
    <property type="molecule type" value="Genomic_DNA"/>
</dbReference>
<dbReference type="Proteomes" id="UP001501599">
    <property type="component" value="Unassembled WGS sequence"/>
</dbReference>
<sequence length="550" mass="57069">MADGAAVYADRLVAALADAGVRDVVVCPGSRSQALALAAARLAREGALTLHVRIDERSAGFLAVGLARETCAPVAIVVTSGTAVAELHPAMLEAHHADVPIIAITADRPPELQGIRSNQTTTQPGIYAHAARVVVEAIADEHAQPEADAVRAVEEALGAHGLREPGPVQLNVALRDPLSGGAAHPHAHVDAVVPVPRPTHPIAPEPGTVVVAGADAGADASALAIALGAPLVAEPSSNARFGPNLVVPDVLTTDLVAEVRRVVVVGHPTLTRLVTGLVRRTDVEVVVAGRRGLENVRGTVVAGDLVADGEPGDWARAWVGRWVHASRAILDATTASIPGAGLSRERYARAVLEDARRPVTRAMLAKAVWEHTWPHDRLVLGASRLIRVLDRVVGGKPVTVHANRGLAGIDGTVSTAIGVALAHDRAGGRGVTRALMGDLTLLHDAGGLHVPSDEPRPRLQLVVGNDGGGTIFDDLEVAATAEPDDFARVQRTPQSVDLGALAAAYGWQHVLVQDRAGLERALTGAATCLIEVRLADDEADDAEVDPEPAD</sequence>
<dbReference type="Gene3D" id="3.40.50.1220">
    <property type="entry name" value="TPP-binding domain"/>
    <property type="match status" value="1"/>
</dbReference>